<feature type="domain" description="Transposase IS116/IS110/IS902 C-terminal" evidence="2">
    <location>
        <begin position="43"/>
        <end position="88"/>
    </location>
</feature>
<sequence length="105" mass="11207">MAGSRDHELDNRSHGPAEDRSPEVGAQLLAQAKADDGPGGANGTVPLPVWSSNRARHRFSRNGNRQLNAAIHRIALAQARCHPDTRALLARKASGDGTEEQVTVP</sequence>
<dbReference type="AlphaFoldDB" id="A0A1H4RYV4"/>
<evidence type="ECO:0000259" key="2">
    <source>
        <dbReference type="Pfam" id="PF02371"/>
    </source>
</evidence>
<dbReference type="Pfam" id="PF02371">
    <property type="entry name" value="Transposase_20"/>
    <property type="match status" value="1"/>
</dbReference>
<dbReference type="GO" id="GO:0006313">
    <property type="term" value="P:DNA transposition"/>
    <property type="evidence" value="ECO:0007669"/>
    <property type="project" value="InterPro"/>
</dbReference>
<reference evidence="4" key="1">
    <citation type="submission" date="2016-10" db="EMBL/GenBank/DDBJ databases">
        <authorList>
            <person name="Varghese N."/>
        </authorList>
    </citation>
    <scope>NUCLEOTIDE SEQUENCE [LARGE SCALE GENOMIC DNA]</scope>
    <source>
        <strain evidence="4">DSM 44719</strain>
    </source>
</reference>
<dbReference type="EMBL" id="FNTL01000004">
    <property type="protein sequence ID" value="SEC36974.1"/>
    <property type="molecule type" value="Genomic_DNA"/>
</dbReference>
<accession>A0A1H4RYV4</accession>
<name>A0A1H4RYV4_RHOJO</name>
<feature type="region of interest" description="Disordered" evidence="1">
    <location>
        <begin position="1"/>
        <end position="49"/>
    </location>
</feature>
<dbReference type="InterPro" id="IPR003346">
    <property type="entry name" value="Transposase_20"/>
</dbReference>
<protein>
    <submittedName>
        <fullName evidence="3">Transposase IS116/IS110/IS902 family protein</fullName>
    </submittedName>
</protein>
<evidence type="ECO:0000256" key="1">
    <source>
        <dbReference type="SAM" id="MobiDB-lite"/>
    </source>
</evidence>
<evidence type="ECO:0000313" key="3">
    <source>
        <dbReference type="EMBL" id="SEC36974.1"/>
    </source>
</evidence>
<evidence type="ECO:0000313" key="4">
    <source>
        <dbReference type="Proteomes" id="UP000183407"/>
    </source>
</evidence>
<dbReference type="GO" id="GO:0003677">
    <property type="term" value="F:DNA binding"/>
    <property type="evidence" value="ECO:0007669"/>
    <property type="project" value="InterPro"/>
</dbReference>
<dbReference type="Proteomes" id="UP000183407">
    <property type="component" value="Unassembled WGS sequence"/>
</dbReference>
<dbReference type="GO" id="GO:0004803">
    <property type="term" value="F:transposase activity"/>
    <property type="evidence" value="ECO:0007669"/>
    <property type="project" value="InterPro"/>
</dbReference>
<gene>
    <name evidence="3" type="ORF">SAMN04490220_1461</name>
</gene>
<organism evidence="3 4">
    <name type="scientific">Rhodococcus jostii</name>
    <dbReference type="NCBI Taxonomy" id="132919"/>
    <lineage>
        <taxon>Bacteria</taxon>
        <taxon>Bacillati</taxon>
        <taxon>Actinomycetota</taxon>
        <taxon>Actinomycetes</taxon>
        <taxon>Mycobacteriales</taxon>
        <taxon>Nocardiaceae</taxon>
        <taxon>Rhodococcus</taxon>
    </lineage>
</organism>
<proteinExistence type="predicted"/>
<feature type="compositionally biased region" description="Basic and acidic residues" evidence="1">
    <location>
        <begin position="1"/>
        <end position="22"/>
    </location>
</feature>